<evidence type="ECO:0000256" key="1">
    <source>
        <dbReference type="SAM" id="MobiDB-lite"/>
    </source>
</evidence>
<reference evidence="2" key="1">
    <citation type="submission" date="2020-03" db="EMBL/GenBank/DDBJ databases">
        <authorList>
            <person name="Weist P."/>
        </authorList>
    </citation>
    <scope>NUCLEOTIDE SEQUENCE</scope>
</reference>
<dbReference type="AlphaFoldDB" id="A0A9N7V5I0"/>
<keyword evidence="3" id="KW-1185">Reference proteome</keyword>
<protein>
    <submittedName>
        <fullName evidence="2">Uncharacterized protein</fullName>
    </submittedName>
</protein>
<evidence type="ECO:0000313" key="2">
    <source>
        <dbReference type="EMBL" id="CAB1442515.1"/>
    </source>
</evidence>
<accession>A0A9N7V5I0</accession>
<dbReference type="EMBL" id="CADEAL010002868">
    <property type="protein sequence ID" value="CAB1442515.1"/>
    <property type="molecule type" value="Genomic_DNA"/>
</dbReference>
<dbReference type="Proteomes" id="UP001153269">
    <property type="component" value="Unassembled WGS sequence"/>
</dbReference>
<organism evidence="2 3">
    <name type="scientific">Pleuronectes platessa</name>
    <name type="common">European plaice</name>
    <dbReference type="NCBI Taxonomy" id="8262"/>
    <lineage>
        <taxon>Eukaryota</taxon>
        <taxon>Metazoa</taxon>
        <taxon>Chordata</taxon>
        <taxon>Craniata</taxon>
        <taxon>Vertebrata</taxon>
        <taxon>Euteleostomi</taxon>
        <taxon>Actinopterygii</taxon>
        <taxon>Neopterygii</taxon>
        <taxon>Teleostei</taxon>
        <taxon>Neoteleostei</taxon>
        <taxon>Acanthomorphata</taxon>
        <taxon>Carangaria</taxon>
        <taxon>Pleuronectiformes</taxon>
        <taxon>Pleuronectoidei</taxon>
        <taxon>Pleuronectidae</taxon>
        <taxon>Pleuronectes</taxon>
    </lineage>
</organism>
<gene>
    <name evidence="2" type="ORF">PLEPLA_LOCUS30189</name>
</gene>
<name>A0A9N7V5I0_PLEPL</name>
<proteinExistence type="predicted"/>
<evidence type="ECO:0000313" key="3">
    <source>
        <dbReference type="Proteomes" id="UP001153269"/>
    </source>
</evidence>
<sequence>MRSQLSCRYRPQSRRERKVQLESAVCRTDSEPEATKSWNQPLTAAIPARAHLTDPPEAAEQLLLTDLSTSYHIPCSDTPVKMG</sequence>
<comment type="caution">
    <text evidence="2">The sequence shown here is derived from an EMBL/GenBank/DDBJ whole genome shotgun (WGS) entry which is preliminary data.</text>
</comment>
<feature type="region of interest" description="Disordered" evidence="1">
    <location>
        <begin position="20"/>
        <end position="39"/>
    </location>
</feature>